<dbReference type="SUPFAM" id="SSF141739">
    <property type="entry name" value="MFPT repeat-like"/>
    <property type="match status" value="1"/>
</dbReference>
<name>A0A2A6BLJ4_PRIPA</name>
<evidence type="ECO:0000313" key="2">
    <source>
        <dbReference type="Proteomes" id="UP000005239"/>
    </source>
</evidence>
<accession>A0A8R1UI68</accession>
<protein>
    <submittedName>
        <fullName evidence="1">Uncharacterized protein</fullName>
    </submittedName>
</protein>
<dbReference type="OrthoDB" id="5831912at2759"/>
<dbReference type="AlphaFoldDB" id="A0A2A6BLJ4"/>
<reference evidence="2" key="1">
    <citation type="journal article" date="2008" name="Nat. Genet.">
        <title>The Pristionchus pacificus genome provides a unique perspective on nematode lifestyle and parasitism.</title>
        <authorList>
            <person name="Dieterich C."/>
            <person name="Clifton S.W."/>
            <person name="Schuster L.N."/>
            <person name="Chinwalla A."/>
            <person name="Delehaunty K."/>
            <person name="Dinkelacker I."/>
            <person name="Fulton L."/>
            <person name="Fulton R."/>
            <person name="Godfrey J."/>
            <person name="Minx P."/>
            <person name="Mitreva M."/>
            <person name="Roeseler W."/>
            <person name="Tian H."/>
            <person name="Witte H."/>
            <person name="Yang S.P."/>
            <person name="Wilson R.K."/>
            <person name="Sommer R.J."/>
        </authorList>
    </citation>
    <scope>NUCLEOTIDE SEQUENCE [LARGE SCALE GENOMIC DNA]</scope>
    <source>
        <strain evidence="2">PS312</strain>
    </source>
</reference>
<dbReference type="Proteomes" id="UP000005239">
    <property type="component" value="Unassembled WGS sequence"/>
</dbReference>
<sequence length="317" mass="34730">MVFIRLLLLSPPLLLIFTRLANSLDSTQQLLNSVDILQDSNDTLMEGSGEEGSGLSVSLNDDDDIVSSTLIPDKSILSLSSSMDNGSLRSRSNSIIDKRATDPTNHKLGNLPSDFLGKMDFRSSSLIPPTALMALNRPLKKGQGIVQREYVALLVQADSSPPSLPSSNRRWGRLFINSSGLPQAEFVDGNVVKDARRDAIPFRSILLPSNAASTYNIDMEWVLSRLVDPLSIVVQVDTRRPYSKITAGVYVTPNGEYLGEADIERRIFTYVYNGHAARVVDGRIFDESVYVLTKSTCSCSCQSKGGSIFANIKDFFG</sequence>
<accession>A0A2A6BLJ4</accession>
<gene>
    <name evidence="1" type="primary">WBGene00204064</name>
</gene>
<keyword evidence="2" id="KW-1185">Reference proteome</keyword>
<dbReference type="EnsemblMetazoa" id="PPA31199.1">
    <property type="protein sequence ID" value="PPA31199.1"/>
    <property type="gene ID" value="WBGene00204064"/>
</dbReference>
<organism evidence="1 2">
    <name type="scientific">Pristionchus pacificus</name>
    <name type="common">Parasitic nematode worm</name>
    <dbReference type="NCBI Taxonomy" id="54126"/>
    <lineage>
        <taxon>Eukaryota</taxon>
        <taxon>Metazoa</taxon>
        <taxon>Ecdysozoa</taxon>
        <taxon>Nematoda</taxon>
        <taxon>Chromadorea</taxon>
        <taxon>Rhabditida</taxon>
        <taxon>Rhabditina</taxon>
        <taxon>Diplogasteromorpha</taxon>
        <taxon>Diplogasteroidea</taxon>
        <taxon>Neodiplogasteridae</taxon>
        <taxon>Pristionchus</taxon>
    </lineage>
</organism>
<reference evidence="1" key="2">
    <citation type="submission" date="2022-06" db="UniProtKB">
        <authorList>
            <consortium name="EnsemblMetazoa"/>
        </authorList>
    </citation>
    <scope>IDENTIFICATION</scope>
    <source>
        <strain evidence="1">PS312</strain>
    </source>
</reference>
<evidence type="ECO:0000313" key="1">
    <source>
        <dbReference type="EnsemblMetazoa" id="PPA31199.1"/>
    </source>
</evidence>
<proteinExistence type="predicted"/>